<gene>
    <name evidence="1" type="primary">ycf19</name>
</gene>
<keyword evidence="1" id="KW-0934">Plastid</keyword>
<accession>A0A8F0JZ04</accession>
<protein>
    <submittedName>
        <fullName evidence="1">Uncharacterized protein</fullName>
    </submittedName>
</protein>
<proteinExistence type="predicted"/>
<evidence type="ECO:0000313" key="1">
    <source>
        <dbReference type="EMBL" id="QWK43198.1"/>
    </source>
</evidence>
<name>A0A8F0JZ04_9PHAE</name>
<dbReference type="GeneID" id="87703519"/>
<dbReference type="InterPro" id="IPR003425">
    <property type="entry name" value="CCB3/YggT"/>
</dbReference>
<geneLocation type="plastid" evidence="1"/>
<dbReference type="Pfam" id="PF02325">
    <property type="entry name" value="CCB3_YggT"/>
    <property type="match status" value="1"/>
</dbReference>
<sequence length="131" mass="15365">MYQLANDHSVHALTESLNLLISSSFEWPSLNPNDYTRAEKLNLLVVAMIAGLRQYYWILTLRLSVQWFPNINPYIHPMYSLIHATDFFLKEFDHIVPTVLGMDMSSMCAFIFLEWMIRTLESITFTEPPIY</sequence>
<dbReference type="AlphaFoldDB" id="A0A8F0JZ04"/>
<dbReference type="GO" id="GO:0016020">
    <property type="term" value="C:membrane"/>
    <property type="evidence" value="ECO:0007669"/>
    <property type="project" value="InterPro"/>
</dbReference>
<dbReference type="EMBL" id="MZ156037">
    <property type="protein sequence ID" value="QWK43198.1"/>
    <property type="molecule type" value="Genomic_DNA"/>
</dbReference>
<organism evidence="1">
    <name type="scientific">Chorda asiatica</name>
    <dbReference type="NCBI Taxonomy" id="1281577"/>
    <lineage>
        <taxon>Eukaryota</taxon>
        <taxon>Sar</taxon>
        <taxon>Stramenopiles</taxon>
        <taxon>Ochrophyta</taxon>
        <taxon>PX clade</taxon>
        <taxon>Phaeophyceae</taxon>
        <taxon>Laminariales</taxon>
        <taxon>Chordaceae</taxon>
        <taxon>Chorda</taxon>
    </lineage>
</organism>
<dbReference type="RefSeq" id="YP_011005397.1">
    <property type="nucleotide sequence ID" value="NC_085296.1"/>
</dbReference>
<reference evidence="1" key="1">
    <citation type="journal article" date="2021" name="Genome Biol. Evol.">
        <title>Genomic rearrangements and sequence evolution across brown algal organelles.</title>
        <authorList>
            <person name="Starko S."/>
            <person name="Bringloe T.T."/>
            <person name="Gomez M.S."/>
            <person name="Darby H."/>
            <person name="Graham S.W."/>
            <person name="Martone P.T."/>
        </authorList>
    </citation>
    <scope>NUCLEOTIDE SEQUENCE</scope>
</reference>